<accession>A0A7W8JSL5</accession>
<name>A0A7W8JSL5_9DEIO</name>
<organism evidence="1 2">
    <name type="scientific">Deinococcus humi</name>
    <dbReference type="NCBI Taxonomy" id="662880"/>
    <lineage>
        <taxon>Bacteria</taxon>
        <taxon>Thermotogati</taxon>
        <taxon>Deinococcota</taxon>
        <taxon>Deinococci</taxon>
        <taxon>Deinococcales</taxon>
        <taxon>Deinococcaceae</taxon>
        <taxon>Deinococcus</taxon>
    </lineage>
</organism>
<keyword evidence="2" id="KW-1185">Reference proteome</keyword>
<gene>
    <name evidence="1" type="ORF">HNQ08_001562</name>
</gene>
<dbReference type="AlphaFoldDB" id="A0A7W8JSL5"/>
<dbReference type="EMBL" id="JACHFL010000003">
    <property type="protein sequence ID" value="MBB5362467.1"/>
    <property type="molecule type" value="Genomic_DNA"/>
</dbReference>
<reference evidence="1 2" key="1">
    <citation type="submission" date="2020-08" db="EMBL/GenBank/DDBJ databases">
        <title>Genomic Encyclopedia of Type Strains, Phase IV (KMG-IV): sequencing the most valuable type-strain genomes for metagenomic binning, comparative biology and taxonomic classification.</title>
        <authorList>
            <person name="Goeker M."/>
        </authorList>
    </citation>
    <scope>NUCLEOTIDE SEQUENCE [LARGE SCALE GENOMIC DNA]</scope>
    <source>
        <strain evidence="1 2">DSM 27939</strain>
    </source>
</reference>
<protein>
    <submittedName>
        <fullName evidence="1">Uncharacterized protein</fullName>
    </submittedName>
</protein>
<proteinExistence type="predicted"/>
<evidence type="ECO:0000313" key="2">
    <source>
        <dbReference type="Proteomes" id="UP000552709"/>
    </source>
</evidence>
<comment type="caution">
    <text evidence="1">The sequence shown here is derived from an EMBL/GenBank/DDBJ whole genome shotgun (WGS) entry which is preliminary data.</text>
</comment>
<dbReference type="Proteomes" id="UP000552709">
    <property type="component" value="Unassembled WGS sequence"/>
</dbReference>
<sequence length="36" mass="3851">MPVSAMEHFGFVVGANGIVRVEHDNLAGNAYGCMRT</sequence>
<evidence type="ECO:0000313" key="1">
    <source>
        <dbReference type="EMBL" id="MBB5362467.1"/>
    </source>
</evidence>